<dbReference type="EMBL" id="DSBX01000075">
    <property type="protein sequence ID" value="HDQ99040.1"/>
    <property type="molecule type" value="Genomic_DNA"/>
</dbReference>
<dbReference type="Gene3D" id="1.20.58.800">
    <property type="match status" value="1"/>
</dbReference>
<sequence length="125" mass="14130">MSNINPAQRIAKWNAKYDTGRIKATLDELRDRMYMNVQSVFPMLTSMEEQVRQTLDADGVSVIQYPFYLSFGREVWARIRRGMSGNSLALEVATLVAKWTARGLSPSTLENVRFQVFNVSAPVGP</sequence>
<reference evidence="1" key="1">
    <citation type="journal article" date="2020" name="mSystems">
        <title>Genome- and Community-Level Interaction Insights into Carbon Utilization and Element Cycling Functions of Hydrothermarchaeota in Hydrothermal Sediment.</title>
        <authorList>
            <person name="Zhou Z."/>
            <person name="Liu Y."/>
            <person name="Xu W."/>
            <person name="Pan J."/>
            <person name="Luo Z.H."/>
            <person name="Li M."/>
        </authorList>
    </citation>
    <scope>NUCLEOTIDE SEQUENCE [LARGE SCALE GENOMIC DNA]</scope>
    <source>
        <strain evidence="1">SpSt-1182</strain>
    </source>
</reference>
<evidence type="ECO:0000313" key="1">
    <source>
        <dbReference type="EMBL" id="HDQ99040.1"/>
    </source>
</evidence>
<gene>
    <name evidence="1" type="ORF">ENN51_01955</name>
</gene>
<name>A0A7V0T556_UNCW3</name>
<dbReference type="Proteomes" id="UP000885672">
    <property type="component" value="Unassembled WGS sequence"/>
</dbReference>
<proteinExistence type="predicted"/>
<protein>
    <submittedName>
        <fullName evidence="1">Uncharacterized protein</fullName>
    </submittedName>
</protein>
<dbReference type="AlphaFoldDB" id="A0A7V0T556"/>
<accession>A0A7V0T556</accession>
<organism evidence="1">
    <name type="scientific">candidate division WOR-3 bacterium</name>
    <dbReference type="NCBI Taxonomy" id="2052148"/>
    <lineage>
        <taxon>Bacteria</taxon>
        <taxon>Bacteria division WOR-3</taxon>
    </lineage>
</organism>
<comment type="caution">
    <text evidence="1">The sequence shown here is derived from an EMBL/GenBank/DDBJ whole genome shotgun (WGS) entry which is preliminary data.</text>
</comment>